<protein>
    <submittedName>
        <fullName evidence="1">Uncharacterized protein</fullName>
    </submittedName>
</protein>
<organism evidence="1 2">
    <name type="scientific">Portunus trituberculatus</name>
    <name type="common">Swimming crab</name>
    <name type="synonym">Neptunus trituberculatus</name>
    <dbReference type="NCBI Taxonomy" id="210409"/>
    <lineage>
        <taxon>Eukaryota</taxon>
        <taxon>Metazoa</taxon>
        <taxon>Ecdysozoa</taxon>
        <taxon>Arthropoda</taxon>
        <taxon>Crustacea</taxon>
        <taxon>Multicrustacea</taxon>
        <taxon>Malacostraca</taxon>
        <taxon>Eumalacostraca</taxon>
        <taxon>Eucarida</taxon>
        <taxon>Decapoda</taxon>
        <taxon>Pleocyemata</taxon>
        <taxon>Brachyura</taxon>
        <taxon>Eubrachyura</taxon>
        <taxon>Portunoidea</taxon>
        <taxon>Portunidae</taxon>
        <taxon>Portuninae</taxon>
        <taxon>Portunus</taxon>
    </lineage>
</organism>
<dbReference type="Proteomes" id="UP000324222">
    <property type="component" value="Unassembled WGS sequence"/>
</dbReference>
<name>A0A5B7CIP6_PORTR</name>
<comment type="caution">
    <text evidence="1">The sequence shown here is derived from an EMBL/GenBank/DDBJ whole genome shotgun (WGS) entry which is preliminary data.</text>
</comment>
<proteinExistence type="predicted"/>
<keyword evidence="2" id="KW-1185">Reference proteome</keyword>
<dbReference type="AlphaFoldDB" id="A0A5B7CIP6"/>
<gene>
    <name evidence="1" type="ORF">E2C01_000834</name>
</gene>
<evidence type="ECO:0000313" key="1">
    <source>
        <dbReference type="EMBL" id="MPC08256.1"/>
    </source>
</evidence>
<accession>A0A5B7CIP6</accession>
<sequence>MTFWICNKISHFTSQDPHTYMHQLKLLYLQSSHFHVGCLRSVSPRRAECRMQPITNIPRSRHTEGRKKRIIFRMLQYLFVVNVSQQYAKRRATTTSGSSREENILDGDSMITFLNE</sequence>
<reference evidence="1 2" key="1">
    <citation type="submission" date="2019-05" db="EMBL/GenBank/DDBJ databases">
        <title>Another draft genome of Portunus trituberculatus and its Hox gene families provides insights of decapod evolution.</title>
        <authorList>
            <person name="Jeong J.-H."/>
            <person name="Song I."/>
            <person name="Kim S."/>
            <person name="Choi T."/>
            <person name="Kim D."/>
            <person name="Ryu S."/>
            <person name="Kim W."/>
        </authorList>
    </citation>
    <scope>NUCLEOTIDE SEQUENCE [LARGE SCALE GENOMIC DNA]</scope>
    <source>
        <tissue evidence="1">Muscle</tissue>
    </source>
</reference>
<dbReference type="EMBL" id="VSRR010000023">
    <property type="protein sequence ID" value="MPC08256.1"/>
    <property type="molecule type" value="Genomic_DNA"/>
</dbReference>
<evidence type="ECO:0000313" key="2">
    <source>
        <dbReference type="Proteomes" id="UP000324222"/>
    </source>
</evidence>